<proteinExistence type="predicted"/>
<reference evidence="1 2" key="1">
    <citation type="submission" date="2016-09" db="EMBL/GenBank/DDBJ databases">
        <title>Couchioplanes caeruleus draft genome sequence.</title>
        <authorList>
            <person name="Sheehan J."/>
            <person name="Caffrey P."/>
        </authorList>
    </citation>
    <scope>NUCLEOTIDE SEQUENCE [LARGE SCALE GENOMIC DNA]</scope>
    <source>
        <strain evidence="1 2">DSM 43634</strain>
    </source>
</reference>
<evidence type="ECO:0000313" key="1">
    <source>
        <dbReference type="EMBL" id="OJF16082.1"/>
    </source>
</evidence>
<sequence length="100" mass="10840">MFDGTRYASDVTHMAEQMARTRLLTEMARRMLAAGADADQIAIVLLRRTDSPISAIKAVADATGLGLGDAKWVICRNLAPQSREAAERLWDDLLGDLAAP</sequence>
<accession>A0A1K0GFN6</accession>
<organism evidence="1 2">
    <name type="scientific">Couchioplanes caeruleus subsp. caeruleus</name>
    <dbReference type="NCBI Taxonomy" id="56427"/>
    <lineage>
        <taxon>Bacteria</taxon>
        <taxon>Bacillati</taxon>
        <taxon>Actinomycetota</taxon>
        <taxon>Actinomycetes</taxon>
        <taxon>Micromonosporales</taxon>
        <taxon>Micromonosporaceae</taxon>
        <taxon>Couchioplanes</taxon>
    </lineage>
</organism>
<name>A0A1K0GFN6_9ACTN</name>
<protein>
    <submittedName>
        <fullName evidence="1">Uncharacterized protein</fullName>
    </submittedName>
</protein>
<evidence type="ECO:0000313" key="2">
    <source>
        <dbReference type="Proteomes" id="UP000182486"/>
    </source>
</evidence>
<gene>
    <name evidence="1" type="ORF">BG844_01015</name>
</gene>
<dbReference type="Proteomes" id="UP000182486">
    <property type="component" value="Unassembled WGS sequence"/>
</dbReference>
<comment type="caution">
    <text evidence="1">The sequence shown here is derived from an EMBL/GenBank/DDBJ whole genome shotgun (WGS) entry which is preliminary data.</text>
</comment>
<dbReference type="EMBL" id="MEIA01000005">
    <property type="protein sequence ID" value="OJF16082.1"/>
    <property type="molecule type" value="Genomic_DNA"/>
</dbReference>
<dbReference type="AlphaFoldDB" id="A0A1K0GFN6"/>
<keyword evidence="2" id="KW-1185">Reference proteome</keyword>